<evidence type="ECO:0000256" key="1">
    <source>
        <dbReference type="SAM" id="Phobius"/>
    </source>
</evidence>
<keyword evidence="1" id="KW-0472">Membrane</keyword>
<keyword evidence="1" id="KW-0812">Transmembrane</keyword>
<evidence type="ECO:0000313" key="2">
    <source>
        <dbReference type="EMBL" id="KAL0473477.1"/>
    </source>
</evidence>
<name>A0ABR3DLI3_NEUIN</name>
<dbReference type="Proteomes" id="UP001451303">
    <property type="component" value="Unassembled WGS sequence"/>
</dbReference>
<proteinExistence type="predicted"/>
<keyword evidence="3" id="KW-1185">Reference proteome</keyword>
<comment type="caution">
    <text evidence="2">The sequence shown here is derived from an EMBL/GenBank/DDBJ whole genome shotgun (WGS) entry which is preliminary data.</text>
</comment>
<reference evidence="2 3" key="1">
    <citation type="submission" date="2023-09" db="EMBL/GenBank/DDBJ databases">
        <title>Multi-omics analysis of a traditional fermented food reveals byproduct-associated fungal strains for waste-to-food upcycling.</title>
        <authorList>
            <consortium name="Lawrence Berkeley National Laboratory"/>
            <person name="Rekdal V.M."/>
            <person name="Villalobos-Escobedo J.M."/>
            <person name="Rodriguez-Valeron N."/>
            <person name="Garcia M.O."/>
            <person name="Vasquez D.P."/>
            <person name="Damayanti I."/>
            <person name="Sorensen P.M."/>
            <person name="Baidoo E.E."/>
            <person name="De Carvalho A.C."/>
            <person name="Riley R."/>
            <person name="Lipzen A."/>
            <person name="He G."/>
            <person name="Yan M."/>
            <person name="Haridas S."/>
            <person name="Daum C."/>
            <person name="Yoshinaga Y."/>
            <person name="Ng V."/>
            <person name="Grigoriev I.V."/>
            <person name="Munk R."/>
            <person name="Nuraida L."/>
            <person name="Wijaya C.H."/>
            <person name="Morales P.-C."/>
            <person name="Keasling J.D."/>
        </authorList>
    </citation>
    <scope>NUCLEOTIDE SEQUENCE [LARGE SCALE GENOMIC DNA]</scope>
    <source>
        <strain evidence="2 3">FGSC 2613</strain>
    </source>
</reference>
<organism evidence="2 3">
    <name type="scientific">Neurospora intermedia</name>
    <dbReference type="NCBI Taxonomy" id="5142"/>
    <lineage>
        <taxon>Eukaryota</taxon>
        <taxon>Fungi</taxon>
        <taxon>Dikarya</taxon>
        <taxon>Ascomycota</taxon>
        <taxon>Pezizomycotina</taxon>
        <taxon>Sordariomycetes</taxon>
        <taxon>Sordariomycetidae</taxon>
        <taxon>Sordariales</taxon>
        <taxon>Sordariaceae</taxon>
        <taxon>Neurospora</taxon>
    </lineage>
</organism>
<evidence type="ECO:0000313" key="3">
    <source>
        <dbReference type="Proteomes" id="UP001451303"/>
    </source>
</evidence>
<sequence>MTAAAVWRLGWFFLAPMAALMSFRWLSVVAHKPSGQHEAGHWSFTVAKGERIVIDVQSWKTRIVSNIGYLIVFQNA</sequence>
<feature type="transmembrane region" description="Helical" evidence="1">
    <location>
        <begin position="6"/>
        <end position="26"/>
    </location>
</feature>
<accession>A0ABR3DLI3</accession>
<dbReference type="EMBL" id="JAVLET010000002">
    <property type="protein sequence ID" value="KAL0473477.1"/>
    <property type="molecule type" value="Genomic_DNA"/>
</dbReference>
<gene>
    <name evidence="2" type="ORF">QR685DRAFT_516936</name>
</gene>
<protein>
    <submittedName>
        <fullName evidence="2">Uncharacterized protein</fullName>
    </submittedName>
</protein>
<keyword evidence="1" id="KW-1133">Transmembrane helix</keyword>